<reference evidence="2 3" key="1">
    <citation type="journal article" date="2022" name="ISME Commun">
        <title>Vulcanimicrobium alpinus gen. nov. sp. nov., the first cultivated representative of the candidate phylum 'Eremiobacterota', is a metabolically versatile aerobic anoxygenic phototroph.</title>
        <authorList>
            <person name="Yabe S."/>
            <person name="Muto K."/>
            <person name="Abe K."/>
            <person name="Yokota A."/>
            <person name="Staudigel H."/>
            <person name="Tebo B.M."/>
        </authorList>
    </citation>
    <scope>NUCLEOTIDE SEQUENCE [LARGE SCALE GENOMIC DNA]</scope>
    <source>
        <strain evidence="2 3">WC8-2</strain>
    </source>
</reference>
<dbReference type="EMBL" id="AP025523">
    <property type="protein sequence ID" value="BDE05108.1"/>
    <property type="molecule type" value="Genomic_DNA"/>
</dbReference>
<dbReference type="AlphaFoldDB" id="A0AAN1XVQ9"/>
<proteinExistence type="predicted"/>
<evidence type="ECO:0000256" key="1">
    <source>
        <dbReference type="SAM" id="Phobius"/>
    </source>
</evidence>
<accession>A0AAN1XVQ9</accession>
<feature type="transmembrane region" description="Helical" evidence="1">
    <location>
        <begin position="44"/>
        <end position="68"/>
    </location>
</feature>
<keyword evidence="1" id="KW-1133">Transmembrane helix</keyword>
<organism evidence="2 3">
    <name type="scientific">Vulcanimicrobium alpinum</name>
    <dbReference type="NCBI Taxonomy" id="3016050"/>
    <lineage>
        <taxon>Bacteria</taxon>
        <taxon>Bacillati</taxon>
        <taxon>Vulcanimicrobiota</taxon>
        <taxon>Vulcanimicrobiia</taxon>
        <taxon>Vulcanimicrobiales</taxon>
        <taxon>Vulcanimicrobiaceae</taxon>
        <taxon>Vulcanimicrobium</taxon>
    </lineage>
</organism>
<evidence type="ECO:0000313" key="3">
    <source>
        <dbReference type="Proteomes" id="UP001317532"/>
    </source>
</evidence>
<feature type="transmembrane region" description="Helical" evidence="1">
    <location>
        <begin position="12"/>
        <end position="32"/>
    </location>
</feature>
<keyword evidence="3" id="KW-1185">Reference proteome</keyword>
<sequence length="172" mass="18646">MLTGFFGRASIAIEPVICGIVFSVLTVGIFAAPHLSPKWVPKDIIIVAPVFALGVLGCAVWALWVMAAPVRALFNTLRPVYIVDGYIRYRGRDAYSDEMCNGYVAVLTEDRSVACEWPTLGPVELPEFVRPALCEFTEYGGVHTIDGRSTGVLPARIPALGVGIHGRKEEIA</sequence>
<gene>
    <name evidence="2" type="ORF">WPS_03840</name>
</gene>
<keyword evidence="1" id="KW-0472">Membrane</keyword>
<evidence type="ECO:0000313" key="2">
    <source>
        <dbReference type="EMBL" id="BDE05108.1"/>
    </source>
</evidence>
<dbReference type="KEGG" id="vab:WPS_03840"/>
<protein>
    <submittedName>
        <fullName evidence="2">Uncharacterized protein</fullName>
    </submittedName>
</protein>
<keyword evidence="1" id="KW-0812">Transmembrane</keyword>
<dbReference type="Proteomes" id="UP001317532">
    <property type="component" value="Chromosome"/>
</dbReference>
<name>A0AAN1XVQ9_UNVUL</name>